<sequence length="145" mass="15252">MQEEKSSLVLVSDSVEGKSVHDTKNAQKESSKLTSTQNDVNSNTEIEILGGEVSDVYILGSSNGNALIQGTADDHDQEGDGTGEPMSSYIAEADPKVTGEAIDITARGITTAPNQKQTLVLQEDLSCTASISDIIDAESIVPKDP</sequence>
<feature type="region of interest" description="Disordered" evidence="1">
    <location>
        <begin position="68"/>
        <end position="88"/>
    </location>
</feature>
<proteinExistence type="predicted"/>
<dbReference type="EMBL" id="BQNB010010517">
    <property type="protein sequence ID" value="GJS78338.1"/>
    <property type="molecule type" value="Genomic_DNA"/>
</dbReference>
<protein>
    <submittedName>
        <fullName evidence="2">Uncharacterized protein</fullName>
    </submittedName>
</protein>
<evidence type="ECO:0000256" key="1">
    <source>
        <dbReference type="SAM" id="MobiDB-lite"/>
    </source>
</evidence>
<evidence type="ECO:0000313" key="2">
    <source>
        <dbReference type="EMBL" id="GJS78338.1"/>
    </source>
</evidence>
<keyword evidence="3" id="KW-1185">Reference proteome</keyword>
<dbReference type="Proteomes" id="UP001151760">
    <property type="component" value="Unassembled WGS sequence"/>
</dbReference>
<name>A0ABQ4YNQ1_9ASTR</name>
<organism evidence="2 3">
    <name type="scientific">Tanacetum coccineum</name>
    <dbReference type="NCBI Taxonomy" id="301880"/>
    <lineage>
        <taxon>Eukaryota</taxon>
        <taxon>Viridiplantae</taxon>
        <taxon>Streptophyta</taxon>
        <taxon>Embryophyta</taxon>
        <taxon>Tracheophyta</taxon>
        <taxon>Spermatophyta</taxon>
        <taxon>Magnoliopsida</taxon>
        <taxon>eudicotyledons</taxon>
        <taxon>Gunneridae</taxon>
        <taxon>Pentapetalae</taxon>
        <taxon>asterids</taxon>
        <taxon>campanulids</taxon>
        <taxon>Asterales</taxon>
        <taxon>Asteraceae</taxon>
        <taxon>Asteroideae</taxon>
        <taxon>Anthemideae</taxon>
        <taxon>Anthemidinae</taxon>
        <taxon>Tanacetum</taxon>
    </lineage>
</organism>
<feature type="compositionally biased region" description="Basic and acidic residues" evidence="1">
    <location>
        <begin position="15"/>
        <end position="31"/>
    </location>
</feature>
<evidence type="ECO:0000313" key="3">
    <source>
        <dbReference type="Proteomes" id="UP001151760"/>
    </source>
</evidence>
<reference evidence="2" key="1">
    <citation type="journal article" date="2022" name="Int. J. Mol. Sci.">
        <title>Draft Genome of Tanacetum Coccineum: Genomic Comparison of Closely Related Tanacetum-Family Plants.</title>
        <authorList>
            <person name="Yamashiro T."/>
            <person name="Shiraishi A."/>
            <person name="Nakayama K."/>
            <person name="Satake H."/>
        </authorList>
    </citation>
    <scope>NUCLEOTIDE SEQUENCE</scope>
</reference>
<reference evidence="2" key="2">
    <citation type="submission" date="2022-01" db="EMBL/GenBank/DDBJ databases">
        <authorList>
            <person name="Yamashiro T."/>
            <person name="Shiraishi A."/>
            <person name="Satake H."/>
            <person name="Nakayama K."/>
        </authorList>
    </citation>
    <scope>NUCLEOTIDE SEQUENCE</scope>
</reference>
<feature type="region of interest" description="Disordered" evidence="1">
    <location>
        <begin position="1"/>
        <end position="41"/>
    </location>
</feature>
<accession>A0ABQ4YNQ1</accession>
<feature type="compositionally biased region" description="Polar residues" evidence="1">
    <location>
        <begin position="32"/>
        <end position="41"/>
    </location>
</feature>
<comment type="caution">
    <text evidence="2">The sequence shown here is derived from an EMBL/GenBank/DDBJ whole genome shotgun (WGS) entry which is preliminary data.</text>
</comment>
<gene>
    <name evidence="2" type="ORF">Tco_0728219</name>
</gene>